<protein>
    <submittedName>
        <fullName evidence="4">TetR family transcriptional regulator</fullName>
    </submittedName>
</protein>
<dbReference type="Gene3D" id="1.10.357.10">
    <property type="entry name" value="Tetracycline Repressor, domain 2"/>
    <property type="match status" value="1"/>
</dbReference>
<comment type="caution">
    <text evidence="4">The sequence shown here is derived from an EMBL/GenBank/DDBJ whole genome shotgun (WGS) entry which is preliminary data.</text>
</comment>
<dbReference type="Gene3D" id="1.10.10.60">
    <property type="entry name" value="Homeodomain-like"/>
    <property type="match status" value="1"/>
</dbReference>
<keyword evidence="1 2" id="KW-0238">DNA-binding</keyword>
<dbReference type="InterPro" id="IPR041678">
    <property type="entry name" value="TetR_C_16"/>
</dbReference>
<dbReference type="Proteomes" id="UP001596157">
    <property type="component" value="Unassembled WGS sequence"/>
</dbReference>
<dbReference type="InterPro" id="IPR036271">
    <property type="entry name" value="Tet_transcr_reg_TetR-rel_C_sf"/>
</dbReference>
<dbReference type="SUPFAM" id="SSF46689">
    <property type="entry name" value="Homeodomain-like"/>
    <property type="match status" value="1"/>
</dbReference>
<dbReference type="Pfam" id="PF17920">
    <property type="entry name" value="TetR_C_16"/>
    <property type="match status" value="1"/>
</dbReference>
<dbReference type="EMBL" id="JBHSKF010000010">
    <property type="protein sequence ID" value="MFC5289148.1"/>
    <property type="molecule type" value="Genomic_DNA"/>
</dbReference>
<name>A0ABW0EP06_9PSEU</name>
<accession>A0ABW0EP06</accession>
<dbReference type="RefSeq" id="WP_378249220.1">
    <property type="nucleotide sequence ID" value="NZ_JBHSKF010000010.1"/>
</dbReference>
<dbReference type="SUPFAM" id="SSF48498">
    <property type="entry name" value="Tetracyclin repressor-like, C-terminal domain"/>
    <property type="match status" value="1"/>
</dbReference>
<proteinExistence type="predicted"/>
<dbReference type="InterPro" id="IPR050109">
    <property type="entry name" value="HTH-type_TetR-like_transc_reg"/>
</dbReference>
<dbReference type="InterPro" id="IPR001647">
    <property type="entry name" value="HTH_TetR"/>
</dbReference>
<sequence>MAAARAEFSVNGYDGATVRAIARRAGVDPAMVNHWFGGKEGLFAEVVLKVPFNPRELIAGILAGDRDTLGERIIRTFLTNWDAQEGGVFTALIRSVASHDQVAAAMRQFFIHHVFGQITSVLVADDTAMLRANLVASQIIGLGLVRYVAHFEPIHKSEVETLVAAVGPTVQRYLTGPID</sequence>
<dbReference type="PROSITE" id="PS50977">
    <property type="entry name" value="HTH_TETR_2"/>
    <property type="match status" value="1"/>
</dbReference>
<evidence type="ECO:0000313" key="4">
    <source>
        <dbReference type="EMBL" id="MFC5289148.1"/>
    </source>
</evidence>
<feature type="domain" description="HTH tetR-type" evidence="3">
    <location>
        <begin position="1"/>
        <end position="54"/>
    </location>
</feature>
<dbReference type="PANTHER" id="PTHR30055:SF235">
    <property type="entry name" value="TRANSCRIPTIONAL REGULATORY PROTEIN"/>
    <property type="match status" value="1"/>
</dbReference>
<reference evidence="5" key="1">
    <citation type="journal article" date="2019" name="Int. J. Syst. Evol. Microbiol.">
        <title>The Global Catalogue of Microorganisms (GCM) 10K type strain sequencing project: providing services to taxonomists for standard genome sequencing and annotation.</title>
        <authorList>
            <consortium name="The Broad Institute Genomics Platform"/>
            <consortium name="The Broad Institute Genome Sequencing Center for Infectious Disease"/>
            <person name="Wu L."/>
            <person name="Ma J."/>
        </authorList>
    </citation>
    <scope>NUCLEOTIDE SEQUENCE [LARGE SCALE GENOMIC DNA]</scope>
    <source>
        <strain evidence="5">CCUG 59778</strain>
    </source>
</reference>
<gene>
    <name evidence="4" type="ORF">ACFPM7_19025</name>
</gene>
<evidence type="ECO:0000313" key="5">
    <source>
        <dbReference type="Proteomes" id="UP001596157"/>
    </source>
</evidence>
<dbReference type="PANTHER" id="PTHR30055">
    <property type="entry name" value="HTH-TYPE TRANSCRIPTIONAL REGULATOR RUTR"/>
    <property type="match status" value="1"/>
</dbReference>
<dbReference type="InterPro" id="IPR009057">
    <property type="entry name" value="Homeodomain-like_sf"/>
</dbReference>
<evidence type="ECO:0000256" key="1">
    <source>
        <dbReference type="ARBA" id="ARBA00023125"/>
    </source>
</evidence>
<evidence type="ECO:0000259" key="3">
    <source>
        <dbReference type="PROSITE" id="PS50977"/>
    </source>
</evidence>
<evidence type="ECO:0000256" key="2">
    <source>
        <dbReference type="PROSITE-ProRule" id="PRU00335"/>
    </source>
</evidence>
<keyword evidence="5" id="KW-1185">Reference proteome</keyword>
<dbReference type="Pfam" id="PF00440">
    <property type="entry name" value="TetR_N"/>
    <property type="match status" value="1"/>
</dbReference>
<feature type="DNA-binding region" description="H-T-H motif" evidence="2">
    <location>
        <begin position="17"/>
        <end position="36"/>
    </location>
</feature>
<organism evidence="4 5">
    <name type="scientific">Actinokineospora guangxiensis</name>
    <dbReference type="NCBI Taxonomy" id="1490288"/>
    <lineage>
        <taxon>Bacteria</taxon>
        <taxon>Bacillati</taxon>
        <taxon>Actinomycetota</taxon>
        <taxon>Actinomycetes</taxon>
        <taxon>Pseudonocardiales</taxon>
        <taxon>Pseudonocardiaceae</taxon>
        <taxon>Actinokineospora</taxon>
    </lineage>
</organism>